<comment type="similarity">
    <text evidence="1">Belongs to the LysR transcriptional regulatory family.</text>
</comment>
<dbReference type="PANTHER" id="PTHR30126:SF81">
    <property type="entry name" value="HTH-TYPE TRANSCRIPTIONAL REGULATOR ILVY"/>
    <property type="match status" value="1"/>
</dbReference>
<dbReference type="EMBL" id="FOXF01000051">
    <property type="protein sequence ID" value="SFP66323.1"/>
    <property type="molecule type" value="Genomic_DNA"/>
</dbReference>
<dbReference type="Pfam" id="PF03466">
    <property type="entry name" value="LysR_substrate"/>
    <property type="match status" value="1"/>
</dbReference>
<dbReference type="InterPro" id="IPR000847">
    <property type="entry name" value="LysR_HTH_N"/>
</dbReference>
<protein>
    <submittedName>
        <fullName evidence="6">LysR family transcriptional regulator, positive regulator for ilvC</fullName>
    </submittedName>
</protein>
<dbReference type="Pfam" id="PF00126">
    <property type="entry name" value="HTH_1"/>
    <property type="match status" value="1"/>
</dbReference>
<keyword evidence="4" id="KW-0804">Transcription</keyword>
<gene>
    <name evidence="6" type="ORF">SAMN02910344_01999</name>
</gene>
<dbReference type="Gene3D" id="3.40.190.290">
    <property type="match status" value="1"/>
</dbReference>
<organism evidence="6 7">
    <name type="scientific">Ruminobacter amylophilus</name>
    <dbReference type="NCBI Taxonomy" id="867"/>
    <lineage>
        <taxon>Bacteria</taxon>
        <taxon>Pseudomonadati</taxon>
        <taxon>Pseudomonadota</taxon>
        <taxon>Gammaproteobacteria</taxon>
        <taxon>Aeromonadales</taxon>
        <taxon>Succinivibrionaceae</taxon>
        <taxon>Ruminobacter</taxon>
    </lineage>
</organism>
<accession>A0A662ZML1</accession>
<dbReference type="AlphaFoldDB" id="A0A662ZML1"/>
<evidence type="ECO:0000256" key="1">
    <source>
        <dbReference type="ARBA" id="ARBA00009437"/>
    </source>
</evidence>
<dbReference type="InterPro" id="IPR036390">
    <property type="entry name" value="WH_DNA-bd_sf"/>
</dbReference>
<keyword evidence="7" id="KW-1185">Reference proteome</keyword>
<evidence type="ECO:0000259" key="5">
    <source>
        <dbReference type="PROSITE" id="PS50931"/>
    </source>
</evidence>
<sequence length="302" mass="33624">MDTSELYLFLSLSNFLSFRRTAEHCAVTPSTLSRAIARMEEELSAKLFERDNQTVELTAAGKKFKEFASEYYLNYLKIKEELKAVSETMTGNLKIFCSVTACVCLLPELLNQYRFLYPNIDLKIETGDAALALDKIINHEAELSIAAIPPHIPQGLITHGFTKIPLVFIAPKKIPQQWLKKGEIDMTTVPYVVSEQGALRKEINVWFNRKNIKPNVIAQVAGNEAIVSLVALGMGIAIIPEAVLMQSSSAGDVQIIDRPNDITPFNVGLCTNQSKNKDKAVKAFIEVARTCMPKELTFKNIS</sequence>
<dbReference type="OrthoDB" id="8885940at2"/>
<dbReference type="InterPro" id="IPR005119">
    <property type="entry name" value="LysR_subst-bd"/>
</dbReference>
<evidence type="ECO:0000256" key="2">
    <source>
        <dbReference type="ARBA" id="ARBA00023015"/>
    </source>
</evidence>
<keyword evidence="3" id="KW-0238">DNA-binding</keyword>
<dbReference type="GO" id="GO:0000976">
    <property type="term" value="F:transcription cis-regulatory region binding"/>
    <property type="evidence" value="ECO:0007669"/>
    <property type="project" value="TreeGrafter"/>
</dbReference>
<dbReference type="SUPFAM" id="SSF53850">
    <property type="entry name" value="Periplasmic binding protein-like II"/>
    <property type="match status" value="1"/>
</dbReference>
<dbReference type="NCBIfam" id="NF008722">
    <property type="entry name" value="PRK11716.1"/>
    <property type="match status" value="1"/>
</dbReference>
<dbReference type="GO" id="GO:0003700">
    <property type="term" value="F:DNA-binding transcription factor activity"/>
    <property type="evidence" value="ECO:0007669"/>
    <property type="project" value="InterPro"/>
</dbReference>
<feature type="domain" description="HTH lysR-type" evidence="5">
    <location>
        <begin position="1"/>
        <end position="58"/>
    </location>
</feature>
<proteinExistence type="inferred from homology"/>
<dbReference type="SUPFAM" id="SSF46785">
    <property type="entry name" value="Winged helix' DNA-binding domain"/>
    <property type="match status" value="1"/>
</dbReference>
<dbReference type="Gene3D" id="1.10.10.10">
    <property type="entry name" value="Winged helix-like DNA-binding domain superfamily/Winged helix DNA-binding domain"/>
    <property type="match status" value="1"/>
</dbReference>
<evidence type="ECO:0000256" key="3">
    <source>
        <dbReference type="ARBA" id="ARBA00023125"/>
    </source>
</evidence>
<dbReference type="RefSeq" id="WP_093143314.1">
    <property type="nucleotide sequence ID" value="NZ_FOXF01000051.1"/>
</dbReference>
<reference evidence="6 7" key="1">
    <citation type="submission" date="2016-10" db="EMBL/GenBank/DDBJ databases">
        <authorList>
            <person name="Varghese N."/>
            <person name="Submissions S."/>
        </authorList>
    </citation>
    <scope>NUCLEOTIDE SEQUENCE [LARGE SCALE GENOMIC DNA]</scope>
    <source>
        <strain evidence="6 7">DSM 1361</strain>
    </source>
</reference>
<dbReference type="InterPro" id="IPR036388">
    <property type="entry name" value="WH-like_DNA-bd_sf"/>
</dbReference>
<evidence type="ECO:0000256" key="4">
    <source>
        <dbReference type="ARBA" id="ARBA00023163"/>
    </source>
</evidence>
<evidence type="ECO:0000313" key="6">
    <source>
        <dbReference type="EMBL" id="SFP66323.1"/>
    </source>
</evidence>
<keyword evidence="2" id="KW-0805">Transcription regulation</keyword>
<evidence type="ECO:0000313" key="7">
    <source>
        <dbReference type="Proteomes" id="UP000243745"/>
    </source>
</evidence>
<dbReference type="PANTHER" id="PTHR30126">
    <property type="entry name" value="HTH-TYPE TRANSCRIPTIONAL REGULATOR"/>
    <property type="match status" value="1"/>
</dbReference>
<dbReference type="PROSITE" id="PS50931">
    <property type="entry name" value="HTH_LYSR"/>
    <property type="match status" value="1"/>
</dbReference>
<dbReference type="Proteomes" id="UP000243745">
    <property type="component" value="Unassembled WGS sequence"/>
</dbReference>
<name>A0A662ZML1_9GAMM</name>